<gene>
    <name evidence="1" type="ORF">COT96_01440</name>
</gene>
<dbReference type="EMBL" id="PFAO01000031">
    <property type="protein sequence ID" value="PIT95385.1"/>
    <property type="molecule type" value="Genomic_DNA"/>
</dbReference>
<dbReference type="Proteomes" id="UP000228964">
    <property type="component" value="Unassembled WGS sequence"/>
</dbReference>
<name>A0A2M6WRG7_9BACT</name>
<comment type="caution">
    <text evidence="1">The sequence shown here is derived from an EMBL/GenBank/DDBJ whole genome shotgun (WGS) entry which is preliminary data.</text>
</comment>
<organism evidence="1 2">
    <name type="scientific">Candidatus Falkowbacteria bacterium CG10_big_fil_rev_8_21_14_0_10_38_22</name>
    <dbReference type="NCBI Taxonomy" id="1974564"/>
    <lineage>
        <taxon>Bacteria</taxon>
        <taxon>Candidatus Falkowiibacteriota</taxon>
    </lineage>
</organism>
<accession>A0A2M6WRG7</accession>
<proteinExistence type="predicted"/>
<evidence type="ECO:0000313" key="2">
    <source>
        <dbReference type="Proteomes" id="UP000228964"/>
    </source>
</evidence>
<reference evidence="2" key="1">
    <citation type="submission" date="2017-09" db="EMBL/GenBank/DDBJ databases">
        <title>Depth-based differentiation of microbial function through sediment-hosted aquifers and enrichment of novel symbionts in the deep terrestrial subsurface.</title>
        <authorList>
            <person name="Probst A.J."/>
            <person name="Ladd B."/>
            <person name="Jarett J.K."/>
            <person name="Geller-Mcgrath D.E."/>
            <person name="Sieber C.M.K."/>
            <person name="Emerson J.B."/>
            <person name="Anantharaman K."/>
            <person name="Thomas B.C."/>
            <person name="Malmstrom R."/>
            <person name="Stieglmeier M."/>
            <person name="Klingl A."/>
            <person name="Woyke T."/>
            <person name="Ryan C.M."/>
            <person name="Banfield J.F."/>
        </authorList>
    </citation>
    <scope>NUCLEOTIDE SEQUENCE [LARGE SCALE GENOMIC DNA]</scope>
</reference>
<evidence type="ECO:0008006" key="3">
    <source>
        <dbReference type="Google" id="ProtNLM"/>
    </source>
</evidence>
<evidence type="ECO:0000313" key="1">
    <source>
        <dbReference type="EMBL" id="PIT95385.1"/>
    </source>
</evidence>
<sequence length="212" mass="24991">MRLAELKKQVGGLLMLNKNILKFFEPRRDVLDANIKYWLKKGELVCLKKGLYVLKEKYAKEPDKDLYLEYLAGQLVQPSYLSLEYVLAKYQILSEPGHSLTSITTKTTREMINAVGVFRYYSITKKLFTGYKVKYFADAPIAEAGKSKALFDYLYLRFLKNEPVRMESIKDLRLNWENISRQEFLKAYEYLKLIRSRKVGEVFDLIKNKYYS</sequence>
<dbReference type="AlphaFoldDB" id="A0A2M6WRG7"/>
<protein>
    <recommendedName>
        <fullName evidence="3">Transcriptional regulator</fullName>
    </recommendedName>
</protein>